<feature type="binding site" evidence="15">
    <location>
        <position position="45"/>
    </location>
    <ligand>
        <name>ATP</name>
        <dbReference type="ChEBI" id="CHEBI:30616"/>
    </ligand>
</feature>
<dbReference type="PANTHER" id="PTHR13697:SF4">
    <property type="entry name" value="ATP-DEPENDENT 6-PHOSPHOFRUCTOKINASE"/>
    <property type="match status" value="1"/>
</dbReference>
<dbReference type="Proteomes" id="UP000006316">
    <property type="component" value="Unassembled WGS sequence"/>
</dbReference>
<evidence type="ECO:0000313" key="17">
    <source>
        <dbReference type="EMBL" id="EKN66540.1"/>
    </source>
</evidence>
<dbReference type="PANTHER" id="PTHR13697">
    <property type="entry name" value="PHOSPHOFRUCTOKINASE"/>
    <property type="match status" value="1"/>
</dbReference>
<comment type="subunit">
    <text evidence="15">Homotetramer.</text>
</comment>
<feature type="binding site" description="in other chain" evidence="15">
    <location>
        <position position="188"/>
    </location>
    <ligand>
        <name>ADP</name>
        <dbReference type="ChEBI" id="CHEBI:456216"/>
        <note>allosteric activator; ligand shared between dimeric partners</note>
    </ligand>
</feature>
<evidence type="ECO:0000256" key="11">
    <source>
        <dbReference type="ARBA" id="ARBA00022840"/>
    </source>
</evidence>
<feature type="binding site" description="in other chain" evidence="15">
    <location>
        <position position="256"/>
    </location>
    <ligand>
        <name>substrate</name>
        <note>ligand shared between dimeric partners</note>
    </ligand>
</feature>
<comment type="pathway">
    <text evidence="4 15">Carbohydrate degradation; glycolysis; D-glyceraldehyde 3-phosphate and glycerone phosphate from D-glucose: step 3/4.</text>
</comment>
<evidence type="ECO:0000256" key="2">
    <source>
        <dbReference type="ARBA" id="ARBA00002659"/>
    </source>
</evidence>
<dbReference type="Gene3D" id="3.40.50.450">
    <property type="match status" value="1"/>
</dbReference>
<dbReference type="EC" id="2.7.1.11" evidence="15"/>
<comment type="activity regulation">
    <text evidence="15">Allosterically activated by ADP and other diphosphonucleosides, and allosterically inhibited by phosphoenolpyruvate.</text>
</comment>
<dbReference type="FunFam" id="3.40.50.460:FF:000002">
    <property type="entry name" value="ATP-dependent 6-phosphofructokinase"/>
    <property type="match status" value="1"/>
</dbReference>
<dbReference type="EMBL" id="AJLS01000115">
    <property type="protein sequence ID" value="EKN66540.1"/>
    <property type="molecule type" value="Genomic_DNA"/>
</dbReference>
<evidence type="ECO:0000256" key="12">
    <source>
        <dbReference type="ARBA" id="ARBA00022842"/>
    </source>
</evidence>
<feature type="binding site" evidence="15">
    <location>
        <begin position="55"/>
        <end position="59"/>
    </location>
    <ligand>
        <name>ADP</name>
        <dbReference type="ChEBI" id="CHEBI:456216"/>
        <note>allosteric activator; ligand shared between dimeric partners</note>
    </ligand>
</feature>
<dbReference type="GO" id="GO:0030388">
    <property type="term" value="P:fructose 1,6-bisphosphate metabolic process"/>
    <property type="evidence" value="ECO:0007669"/>
    <property type="project" value="TreeGrafter"/>
</dbReference>
<proteinExistence type="inferred from homology"/>
<dbReference type="Gene3D" id="3.40.50.460">
    <property type="entry name" value="Phosphofructokinase domain"/>
    <property type="match status" value="1"/>
</dbReference>
<dbReference type="GO" id="GO:0048029">
    <property type="term" value="F:monosaccharide binding"/>
    <property type="evidence" value="ECO:0007669"/>
    <property type="project" value="TreeGrafter"/>
</dbReference>
<dbReference type="GO" id="GO:0005524">
    <property type="term" value="F:ATP binding"/>
    <property type="evidence" value="ECO:0007669"/>
    <property type="project" value="UniProtKB-UniRule"/>
</dbReference>
<comment type="subcellular location">
    <subcellularLocation>
        <location evidence="3 15">Cytoplasm</location>
    </subcellularLocation>
</comment>
<comment type="cofactor">
    <cofactor evidence="1 15">
        <name>Mg(2+)</name>
        <dbReference type="ChEBI" id="CHEBI:18420"/>
    </cofactor>
</comment>
<dbReference type="InterPro" id="IPR022953">
    <property type="entry name" value="ATP_PFK"/>
</dbReference>
<dbReference type="HAMAP" id="MF_00339">
    <property type="entry name" value="Phosphofructokinase_I_B1"/>
    <property type="match status" value="1"/>
</dbReference>
<keyword evidence="9 15" id="KW-0547">Nucleotide-binding</keyword>
<comment type="caution">
    <text evidence="15">Lacks conserved residue(s) required for the propagation of feature annotation.</text>
</comment>
<keyword evidence="12 15" id="KW-0460">Magnesium</keyword>
<feature type="binding site" description="in other chain" evidence="15">
    <location>
        <begin position="203"/>
        <end position="205"/>
    </location>
    <ligand>
        <name>substrate</name>
        <note>ligand shared between dimeric partners</note>
    </ligand>
</feature>
<dbReference type="eggNOG" id="COG0205">
    <property type="taxonomic scope" value="Bacteria"/>
</dbReference>
<reference evidence="17 18" key="1">
    <citation type="journal article" date="2012" name="Front. Microbiol.">
        <title>Redundancy and modularity in membrane-associated dissimilatory nitrate reduction in Bacillus.</title>
        <authorList>
            <person name="Heylen K."/>
            <person name="Keltjens J."/>
        </authorList>
    </citation>
    <scope>NUCLEOTIDE SEQUENCE [LARGE SCALE GENOMIC DNA]</scope>
    <source>
        <strain evidence="18">LMG 21833T</strain>
    </source>
</reference>
<protein>
    <recommendedName>
        <fullName evidence="15">ATP-dependent 6-phosphofructokinase</fullName>
        <shortName evidence="15">ATP-PFK</shortName>
        <shortName evidence="15">Phosphofructokinase</shortName>
        <ecNumber evidence="15">2.7.1.11</ecNumber>
    </recommendedName>
    <alternativeName>
        <fullName evidence="15">Phosphohexokinase</fullName>
    </alternativeName>
</protein>
<evidence type="ECO:0000256" key="14">
    <source>
        <dbReference type="ARBA" id="ARBA00048070"/>
    </source>
</evidence>
<comment type="function">
    <text evidence="2 15">Catalyzes the phosphorylation of D-fructose 6-phosphate to fructose 1,6-bisphosphate by ATP, the first committing step of glycolysis.</text>
</comment>
<evidence type="ECO:0000256" key="13">
    <source>
        <dbReference type="ARBA" id="ARBA00023152"/>
    </source>
</evidence>
<dbReference type="InterPro" id="IPR035966">
    <property type="entry name" value="PKF_sf"/>
</dbReference>
<dbReference type="InterPro" id="IPR012003">
    <property type="entry name" value="ATP_PFK_prok-type"/>
</dbReference>
<evidence type="ECO:0000256" key="4">
    <source>
        <dbReference type="ARBA" id="ARBA00004679"/>
    </source>
</evidence>
<dbReference type="GO" id="GO:0003872">
    <property type="term" value="F:6-phosphofructokinase activity"/>
    <property type="evidence" value="ECO:0007669"/>
    <property type="project" value="UniProtKB-UniRule"/>
</dbReference>
<feature type="domain" description="Phosphofructokinase" evidence="16">
    <location>
        <begin position="37"/>
        <end position="309"/>
    </location>
</feature>
<evidence type="ECO:0000256" key="15">
    <source>
        <dbReference type="HAMAP-Rule" id="MF_00339"/>
    </source>
</evidence>
<keyword evidence="8 15" id="KW-0479">Metal-binding</keyword>
<comment type="similarity">
    <text evidence="15">Belongs to the phosphofructokinase type A (PFKA) family. ATP-dependent PFK group I subfamily. Prokaryotic clade 'B1' sub-subfamily.</text>
</comment>
<keyword evidence="10 15" id="KW-0418">Kinase</keyword>
<dbReference type="InterPro" id="IPR012828">
    <property type="entry name" value="PFKA_ATP_prok"/>
</dbReference>
<dbReference type="Pfam" id="PF00365">
    <property type="entry name" value="PFK"/>
    <property type="match status" value="1"/>
</dbReference>
<evidence type="ECO:0000256" key="8">
    <source>
        <dbReference type="ARBA" id="ARBA00022723"/>
    </source>
</evidence>
<dbReference type="PRINTS" id="PR00476">
    <property type="entry name" value="PHFRCTKINASE"/>
</dbReference>
<dbReference type="AlphaFoldDB" id="K6C613"/>
<keyword evidence="6 15" id="KW-0021">Allosteric enzyme</keyword>
<dbReference type="PIRSF" id="PIRSF000532">
    <property type="entry name" value="ATP_PFK_prok"/>
    <property type="match status" value="1"/>
</dbReference>
<evidence type="ECO:0000256" key="5">
    <source>
        <dbReference type="ARBA" id="ARBA00022490"/>
    </source>
</evidence>
<dbReference type="NCBIfam" id="NF002872">
    <property type="entry name" value="PRK03202.1"/>
    <property type="match status" value="1"/>
</dbReference>
<evidence type="ECO:0000256" key="3">
    <source>
        <dbReference type="ARBA" id="ARBA00004496"/>
    </source>
</evidence>
<dbReference type="GO" id="GO:0016208">
    <property type="term" value="F:AMP binding"/>
    <property type="evidence" value="ECO:0007669"/>
    <property type="project" value="TreeGrafter"/>
</dbReference>
<dbReference type="GO" id="GO:0046872">
    <property type="term" value="F:metal ion binding"/>
    <property type="evidence" value="ECO:0007669"/>
    <property type="project" value="UniProtKB-KW"/>
</dbReference>
<dbReference type="GO" id="GO:0005945">
    <property type="term" value="C:6-phosphofructokinase complex"/>
    <property type="evidence" value="ECO:0007669"/>
    <property type="project" value="TreeGrafter"/>
</dbReference>
<comment type="catalytic activity">
    <reaction evidence="14 15">
        <text>beta-D-fructose 6-phosphate + ATP = beta-D-fructose 1,6-bisphosphate + ADP + H(+)</text>
        <dbReference type="Rhea" id="RHEA:16109"/>
        <dbReference type="ChEBI" id="CHEBI:15378"/>
        <dbReference type="ChEBI" id="CHEBI:30616"/>
        <dbReference type="ChEBI" id="CHEBI:32966"/>
        <dbReference type="ChEBI" id="CHEBI:57634"/>
        <dbReference type="ChEBI" id="CHEBI:456216"/>
        <dbReference type="EC" id="2.7.1.11"/>
    </reaction>
</comment>
<feature type="binding site" evidence="15">
    <location>
        <begin position="106"/>
        <end position="107"/>
    </location>
    <ligand>
        <name>ATP</name>
        <dbReference type="ChEBI" id="CHEBI:30616"/>
    </ligand>
</feature>
<keyword evidence="18" id="KW-1185">Reference proteome</keyword>
<keyword evidence="11 15" id="KW-0067">ATP-binding</keyword>
<dbReference type="GO" id="GO:0006002">
    <property type="term" value="P:fructose 6-phosphate metabolic process"/>
    <property type="evidence" value="ECO:0007669"/>
    <property type="project" value="UniProtKB-UniRule"/>
</dbReference>
<dbReference type="GO" id="GO:0042802">
    <property type="term" value="F:identical protein binding"/>
    <property type="evidence" value="ECO:0007669"/>
    <property type="project" value="TreeGrafter"/>
</dbReference>
<name>K6C613_9BACI</name>
<dbReference type="InterPro" id="IPR000023">
    <property type="entry name" value="Phosphofructokinase_dom"/>
</dbReference>
<feature type="binding site" description="in other chain" evidence="15">
    <location>
        <begin position="247"/>
        <end position="249"/>
    </location>
    <ligand>
        <name>ADP</name>
        <dbReference type="ChEBI" id="CHEBI:456216"/>
        <note>allosteric activator; ligand shared between dimeric partners</note>
    </ligand>
</feature>
<evidence type="ECO:0000313" key="18">
    <source>
        <dbReference type="Proteomes" id="UP000006316"/>
    </source>
</evidence>
<dbReference type="STRING" id="1117379.BABA_15562"/>
<dbReference type="SUPFAM" id="SSF53784">
    <property type="entry name" value="Phosphofructokinase"/>
    <property type="match status" value="1"/>
</dbReference>
<keyword evidence="7 15" id="KW-0808">Transferase</keyword>
<evidence type="ECO:0000256" key="7">
    <source>
        <dbReference type="ARBA" id="ARBA00022679"/>
    </source>
</evidence>
<dbReference type="GO" id="GO:0070095">
    <property type="term" value="F:fructose-6-phosphate binding"/>
    <property type="evidence" value="ECO:0007669"/>
    <property type="project" value="TreeGrafter"/>
</dbReference>
<evidence type="ECO:0000256" key="9">
    <source>
        <dbReference type="ARBA" id="ARBA00022741"/>
    </source>
</evidence>
<evidence type="ECO:0000256" key="10">
    <source>
        <dbReference type="ARBA" id="ARBA00022777"/>
    </source>
</evidence>
<gene>
    <name evidence="15" type="primary">pfkA</name>
    <name evidence="17" type="ORF">BABA_15562</name>
</gene>
<evidence type="ECO:0000256" key="6">
    <source>
        <dbReference type="ARBA" id="ARBA00022533"/>
    </source>
</evidence>
<keyword evidence="13 15" id="KW-0324">Glycolysis</keyword>
<feature type="binding site" description="in other chain" evidence="15">
    <location>
        <begin position="159"/>
        <end position="161"/>
    </location>
    <ligand>
        <name>substrate</name>
        <note>ligand shared between dimeric partners</note>
    </ligand>
</feature>
<dbReference type="UniPathway" id="UPA00109">
    <property type="reaction ID" value="UER00182"/>
</dbReference>
<feature type="binding site" evidence="15">
    <location>
        <position position="277"/>
    </location>
    <ligand>
        <name>substrate</name>
        <note>ligand shared between dimeric partners</note>
    </ligand>
</feature>
<sequence length="352" mass="38164">MLLNILTLKTTIKALDLYGEKGNKILNCLGVALVMTKIGVLTSGGDAPGMNAVIRAVVKAASHYHLEVMGIQCGFQGLLEGKIHRLTPLEVEDIADRGGTILKTSRSMEFMEEIGRKKAVEILKNQGINSLIVIGGGGSLKGAEKLHELGIKVVGIPGTIDNDLAFTDYSIGFDTTLNTVLECIGKIKDTDFSHDKTTIVEVMGRYCGDLALYSALAGGGEIISTPEKPLDVNTICSKLRLRMSNGKKDNIVIVTERMYELQDLQRYIEEKLNISVRTTVLGFIQRGGNPSAFDRVLASNMGVTAVELLMNGYSGQAVGIKENKIIHKELGNINAGIADKQDKYRLLEKLLS</sequence>
<evidence type="ECO:0000256" key="1">
    <source>
        <dbReference type="ARBA" id="ARBA00001946"/>
    </source>
</evidence>
<organism evidence="17 18">
    <name type="scientific">Neobacillus bataviensis LMG 21833</name>
    <dbReference type="NCBI Taxonomy" id="1117379"/>
    <lineage>
        <taxon>Bacteria</taxon>
        <taxon>Bacillati</taxon>
        <taxon>Bacillota</taxon>
        <taxon>Bacilli</taxon>
        <taxon>Bacillales</taxon>
        <taxon>Bacillaceae</taxon>
        <taxon>Neobacillus</taxon>
    </lineage>
</organism>
<dbReference type="NCBIfam" id="TIGR02482">
    <property type="entry name" value="PFKA_ATP"/>
    <property type="match status" value="1"/>
</dbReference>
<feature type="active site" description="Proton acceptor" evidence="15">
    <location>
        <position position="161"/>
    </location>
</feature>
<comment type="caution">
    <text evidence="17">The sequence shown here is derived from an EMBL/GenBank/DDBJ whole genome shotgun (WGS) entry which is preliminary data.</text>
</comment>
<dbReference type="GO" id="GO:0061621">
    <property type="term" value="P:canonical glycolysis"/>
    <property type="evidence" value="ECO:0007669"/>
    <property type="project" value="TreeGrafter"/>
</dbReference>
<feature type="binding site" description="in other chain" evidence="15">
    <location>
        <begin position="219"/>
        <end position="221"/>
    </location>
    <ligand>
        <name>ADP</name>
        <dbReference type="ChEBI" id="CHEBI:456216"/>
        <note>allosteric activator; ligand shared between dimeric partners</note>
    </ligand>
</feature>
<evidence type="ECO:0000259" key="16">
    <source>
        <dbReference type="Pfam" id="PF00365"/>
    </source>
</evidence>
<dbReference type="PATRIC" id="fig|1117379.3.peg.3227"/>
<accession>K6C613</accession>
<keyword evidence="5 15" id="KW-0963">Cytoplasm</keyword>